<dbReference type="EMBL" id="BSUK01000001">
    <property type="protein sequence ID" value="GMA22490.1"/>
    <property type="molecule type" value="Genomic_DNA"/>
</dbReference>
<dbReference type="Gene3D" id="3.40.190.10">
    <property type="entry name" value="Periplasmic binding protein-like II"/>
    <property type="match status" value="1"/>
</dbReference>
<dbReference type="InterPro" id="IPR006059">
    <property type="entry name" value="SBP"/>
</dbReference>
<dbReference type="SUPFAM" id="SSF53850">
    <property type="entry name" value="Periplasmic binding protein-like II"/>
    <property type="match status" value="1"/>
</dbReference>
<keyword evidence="2" id="KW-0732">Signal</keyword>
<feature type="region of interest" description="Disordered" evidence="1">
    <location>
        <begin position="295"/>
        <end position="346"/>
    </location>
</feature>
<evidence type="ECO:0000313" key="4">
    <source>
        <dbReference type="Proteomes" id="UP001157091"/>
    </source>
</evidence>
<protein>
    <submittedName>
        <fullName evidence="3">Uncharacterized protein</fullName>
    </submittedName>
</protein>
<gene>
    <name evidence="3" type="ORF">GCM10025864_02490</name>
</gene>
<dbReference type="Pfam" id="PF01547">
    <property type="entry name" value="SBP_bac_1"/>
    <property type="match status" value="1"/>
</dbReference>
<dbReference type="Proteomes" id="UP001157091">
    <property type="component" value="Unassembled WGS sequence"/>
</dbReference>
<evidence type="ECO:0000256" key="1">
    <source>
        <dbReference type="SAM" id="MobiDB-lite"/>
    </source>
</evidence>
<feature type="signal peptide" evidence="2">
    <location>
        <begin position="1"/>
        <end position="20"/>
    </location>
</feature>
<accession>A0ABQ6HVW9</accession>
<comment type="caution">
    <text evidence="3">The sequence shown here is derived from an EMBL/GenBank/DDBJ whole genome shotgun (WGS) entry which is preliminary data.</text>
</comment>
<feature type="compositionally biased region" description="Low complexity" evidence="1">
    <location>
        <begin position="303"/>
        <end position="333"/>
    </location>
</feature>
<proteinExistence type="predicted"/>
<dbReference type="PROSITE" id="PS51257">
    <property type="entry name" value="PROKAR_LIPOPROTEIN"/>
    <property type="match status" value="1"/>
</dbReference>
<sequence>MTRKFRGAALIALGASAALAMTACSGGDDGNGGGGSEDTTSPVTLHMWTNASTGPGAEYFAQFAKDVHAKYPNITLDIQNIQNENYDGKLQTAINSGSAPEIFYQRGGGKMGDMVDAGQVLDLSDLITDETKTAIGEGVLKSEQIEGKTYAMPYTVTPGGMWYSEDLFKQAGVTTPPATMDELNAAVTKLKGVSGVAPIALGGKDAWPAAHWYYWLALRECSEDTLNSTAQSLKFDDPCWTKAGDDLKSFADTQPFNKGFLTTSAQQGAGSSAGLLANHKAAQELMGAWEPGVVASLTPDQKPSPTSASTPSRPSTAARATPRRSWAASTASRARPRRPSRPAPTC</sequence>
<keyword evidence="4" id="KW-1185">Reference proteome</keyword>
<name>A0ABQ6HVW9_9MICO</name>
<organism evidence="3 4">
    <name type="scientific">Luteimicrobium album</name>
    <dbReference type="NCBI Taxonomy" id="1054550"/>
    <lineage>
        <taxon>Bacteria</taxon>
        <taxon>Bacillati</taxon>
        <taxon>Actinomycetota</taxon>
        <taxon>Actinomycetes</taxon>
        <taxon>Micrococcales</taxon>
        <taxon>Luteimicrobium</taxon>
    </lineage>
</organism>
<dbReference type="PANTHER" id="PTHR43649">
    <property type="entry name" value="ARABINOSE-BINDING PROTEIN-RELATED"/>
    <property type="match status" value="1"/>
</dbReference>
<dbReference type="PANTHER" id="PTHR43649:SF12">
    <property type="entry name" value="DIACETYLCHITOBIOSE BINDING PROTEIN DASA"/>
    <property type="match status" value="1"/>
</dbReference>
<evidence type="ECO:0000256" key="2">
    <source>
        <dbReference type="SAM" id="SignalP"/>
    </source>
</evidence>
<evidence type="ECO:0000313" key="3">
    <source>
        <dbReference type="EMBL" id="GMA22490.1"/>
    </source>
</evidence>
<dbReference type="InterPro" id="IPR050490">
    <property type="entry name" value="Bact_solute-bd_prot1"/>
</dbReference>
<reference evidence="4" key="1">
    <citation type="journal article" date="2019" name="Int. J. Syst. Evol. Microbiol.">
        <title>The Global Catalogue of Microorganisms (GCM) 10K type strain sequencing project: providing services to taxonomists for standard genome sequencing and annotation.</title>
        <authorList>
            <consortium name="The Broad Institute Genomics Platform"/>
            <consortium name="The Broad Institute Genome Sequencing Center for Infectious Disease"/>
            <person name="Wu L."/>
            <person name="Ma J."/>
        </authorList>
    </citation>
    <scope>NUCLEOTIDE SEQUENCE [LARGE SCALE GENOMIC DNA]</scope>
    <source>
        <strain evidence="4">NBRC 106348</strain>
    </source>
</reference>
<feature type="chain" id="PRO_5046815066" evidence="2">
    <location>
        <begin position="21"/>
        <end position="346"/>
    </location>
</feature>